<keyword evidence="2" id="KW-1185">Reference proteome</keyword>
<name>A0A9E7KCD4_9LILI</name>
<dbReference type="Proteomes" id="UP001055439">
    <property type="component" value="Chromosome 6"/>
</dbReference>
<reference evidence="1" key="1">
    <citation type="submission" date="2022-05" db="EMBL/GenBank/DDBJ databases">
        <title>The Musa troglodytarum L. genome provides insights into the mechanism of non-climacteric behaviour and enrichment of carotenoids.</title>
        <authorList>
            <person name="Wang J."/>
        </authorList>
    </citation>
    <scope>NUCLEOTIDE SEQUENCE</scope>
    <source>
        <tissue evidence="1">Leaf</tissue>
    </source>
</reference>
<sequence length="75" mass="8288">MVFFFRFLIGSEESGVLMEFSLAVPLLDIDLSSSLIFSIARSGSVRCSPLHQVFEDLSVEVAMTFSEIMNTCSDS</sequence>
<proteinExistence type="predicted"/>
<accession>A0A9E7KCD4</accession>
<evidence type="ECO:0000313" key="2">
    <source>
        <dbReference type="Proteomes" id="UP001055439"/>
    </source>
</evidence>
<dbReference type="EMBL" id="CP097508">
    <property type="protein sequence ID" value="URE11914.1"/>
    <property type="molecule type" value="Genomic_DNA"/>
</dbReference>
<evidence type="ECO:0000313" key="1">
    <source>
        <dbReference type="EMBL" id="URE11914.1"/>
    </source>
</evidence>
<gene>
    <name evidence="1" type="ORF">MUK42_30501</name>
</gene>
<organism evidence="1 2">
    <name type="scientific">Musa troglodytarum</name>
    <name type="common">fe'i banana</name>
    <dbReference type="NCBI Taxonomy" id="320322"/>
    <lineage>
        <taxon>Eukaryota</taxon>
        <taxon>Viridiplantae</taxon>
        <taxon>Streptophyta</taxon>
        <taxon>Embryophyta</taxon>
        <taxon>Tracheophyta</taxon>
        <taxon>Spermatophyta</taxon>
        <taxon>Magnoliopsida</taxon>
        <taxon>Liliopsida</taxon>
        <taxon>Zingiberales</taxon>
        <taxon>Musaceae</taxon>
        <taxon>Musa</taxon>
    </lineage>
</organism>
<dbReference type="AlphaFoldDB" id="A0A9E7KCD4"/>
<protein>
    <submittedName>
        <fullName evidence="1">Uncharacterized protein</fullName>
    </submittedName>
</protein>